<evidence type="ECO:0000313" key="3">
    <source>
        <dbReference type="Proteomes" id="UP001346149"/>
    </source>
</evidence>
<name>A0AAN7LRQ5_TRANT</name>
<reference evidence="2 3" key="1">
    <citation type="journal article" date="2023" name="Hortic Res">
        <title>Pangenome of water caltrop reveals structural variations and asymmetric subgenome divergence after allopolyploidization.</title>
        <authorList>
            <person name="Zhang X."/>
            <person name="Chen Y."/>
            <person name="Wang L."/>
            <person name="Yuan Y."/>
            <person name="Fang M."/>
            <person name="Shi L."/>
            <person name="Lu R."/>
            <person name="Comes H.P."/>
            <person name="Ma Y."/>
            <person name="Chen Y."/>
            <person name="Huang G."/>
            <person name="Zhou Y."/>
            <person name="Zheng Z."/>
            <person name="Qiu Y."/>
        </authorList>
    </citation>
    <scope>NUCLEOTIDE SEQUENCE [LARGE SCALE GENOMIC DNA]</scope>
    <source>
        <strain evidence="2">F231</strain>
    </source>
</reference>
<dbReference type="PANTHER" id="PTHR21470">
    <property type="entry name" value="RAB6-INTERACTING PROTEIN GORAB"/>
    <property type="match status" value="1"/>
</dbReference>
<gene>
    <name evidence="2" type="ORF">SAY86_017248</name>
</gene>
<evidence type="ECO:0000256" key="1">
    <source>
        <dbReference type="SAM" id="MobiDB-lite"/>
    </source>
</evidence>
<accession>A0AAN7LRQ5</accession>
<organism evidence="2 3">
    <name type="scientific">Trapa natans</name>
    <name type="common">Water chestnut</name>
    <dbReference type="NCBI Taxonomy" id="22666"/>
    <lineage>
        <taxon>Eukaryota</taxon>
        <taxon>Viridiplantae</taxon>
        <taxon>Streptophyta</taxon>
        <taxon>Embryophyta</taxon>
        <taxon>Tracheophyta</taxon>
        <taxon>Spermatophyta</taxon>
        <taxon>Magnoliopsida</taxon>
        <taxon>eudicotyledons</taxon>
        <taxon>Gunneridae</taxon>
        <taxon>Pentapetalae</taxon>
        <taxon>rosids</taxon>
        <taxon>malvids</taxon>
        <taxon>Myrtales</taxon>
        <taxon>Lythraceae</taxon>
        <taxon>Trapa</taxon>
    </lineage>
</organism>
<protein>
    <submittedName>
        <fullName evidence="2">Uncharacterized protein</fullName>
    </submittedName>
</protein>
<dbReference type="AlphaFoldDB" id="A0AAN7LRQ5"/>
<dbReference type="PANTHER" id="PTHR21470:SF10">
    <property type="entry name" value="RAB6-INTERACTING GOLGIN"/>
    <property type="match status" value="1"/>
</dbReference>
<dbReference type="Proteomes" id="UP001346149">
    <property type="component" value="Unassembled WGS sequence"/>
</dbReference>
<proteinExistence type="predicted"/>
<evidence type="ECO:0000313" key="2">
    <source>
        <dbReference type="EMBL" id="KAK4789944.1"/>
    </source>
</evidence>
<keyword evidence="3" id="KW-1185">Reference proteome</keyword>
<feature type="compositionally biased region" description="Low complexity" evidence="1">
    <location>
        <begin position="32"/>
        <end position="67"/>
    </location>
</feature>
<dbReference type="EMBL" id="JAXQNO010000010">
    <property type="protein sequence ID" value="KAK4789944.1"/>
    <property type="molecule type" value="Genomic_DNA"/>
</dbReference>
<sequence>MTEDSQGRDDPSFLWIEKKEKEKVEGMSTFEQQPPQSLPQPQTQTTTPRSRKQLMLQQSSGSLSFNSNISMEEEEMSMTALSAFRAKEDEIEKWKMEVKERVLSQLGRVEEETKRLATIREVIRLPRQFLSSVLSFVLFSFSPCHDISETLEPTWRLTSQDLLV</sequence>
<comment type="caution">
    <text evidence="2">The sequence shown here is derived from an EMBL/GenBank/DDBJ whole genome shotgun (WGS) entry which is preliminary data.</text>
</comment>
<feature type="compositionally biased region" description="Basic and acidic residues" evidence="1">
    <location>
        <begin position="1"/>
        <end position="25"/>
    </location>
</feature>
<feature type="region of interest" description="Disordered" evidence="1">
    <location>
        <begin position="1"/>
        <end position="67"/>
    </location>
</feature>
<dbReference type="InterPro" id="IPR007033">
    <property type="entry name" value="GORAB"/>
</dbReference>
<dbReference type="Pfam" id="PF04949">
    <property type="entry name" value="Transcrip_act"/>
    <property type="match status" value="1"/>
</dbReference>